<dbReference type="GO" id="GO:0006260">
    <property type="term" value="P:DNA replication"/>
    <property type="evidence" value="ECO:0007669"/>
    <property type="project" value="UniProtKB-KW"/>
</dbReference>
<organism evidence="8 9">
    <name type="scientific">Rheinheimera nanhaiensis E407-8</name>
    <dbReference type="NCBI Taxonomy" id="562729"/>
    <lineage>
        <taxon>Bacteria</taxon>
        <taxon>Pseudomonadati</taxon>
        <taxon>Pseudomonadota</taxon>
        <taxon>Gammaproteobacteria</taxon>
        <taxon>Chromatiales</taxon>
        <taxon>Chromatiaceae</taxon>
        <taxon>Rheinheimera</taxon>
    </lineage>
</organism>
<dbReference type="GO" id="GO:0016787">
    <property type="term" value="F:hydrolase activity"/>
    <property type="evidence" value="ECO:0007669"/>
    <property type="project" value="UniProtKB-KW"/>
</dbReference>
<sequence length="645" mass="73787">MADFQYSKLSLVMQNMDAKNANYFNSLHRDDRLFLQQRIEHFPTAIQNLLVHRYKSQPDQVKANIDLRHTTDTLSALLPVFLRNNFNASEDELRDLAQVYADMCRDKILTIPRQPRNSVKATGQDISKSCLKNSADNSDTFLKLALTHFQPDSEIFKVGFLKTSKQVSKSVNATFRASADNFKNIPQKNPVNALVRTDANATDNAEAENSVNASLRNEAQLLAYEKCANFVNGLGLTAPTPDKSKTLSGCIKRMQDKRWWLKTLRKVIMRKTEECMLQLNKVHKHAGIYCSDITASNRRFQKARQLKMMEGISLVNEHDQRYSLREIHDLNPSNPINRRNELMTRMRGFEDIAKELGHIGDFITLTCPSKYHAAYAKSGDRNPNWQGFTPQQGQQYLCGIWAKIRAELDRQEIRTYGLRVAEPQHDGTPHWHLMLFVEPEHLNAFRAVINHYAFEEDGDEAGARENRVKFVAIDPNKGSATGYVAKYICKNIDGANLNEGAYGENPIEAAERVEAWASCWGIRQFQQIGGVSVTVWRELRRLRKLEQQDITLTAIHQAADSSNWKSFVTLMGGVFCKRKEQTIRPHYDIEIDTETGQISTDYYDGFITTKLKGICYLGQAIITRLHQWRLVISQSAFRSHLEFCK</sequence>
<evidence type="ECO:0000256" key="6">
    <source>
        <dbReference type="ARBA" id="ARBA00022801"/>
    </source>
</evidence>
<proteinExistence type="inferred from homology"/>
<evidence type="ECO:0000256" key="1">
    <source>
        <dbReference type="ARBA" id="ARBA00003293"/>
    </source>
</evidence>
<dbReference type="Pfam" id="PF05840">
    <property type="entry name" value="Phage_GPA"/>
    <property type="match status" value="1"/>
</dbReference>
<dbReference type="GO" id="GO:0004519">
    <property type="term" value="F:endonuclease activity"/>
    <property type="evidence" value="ECO:0007669"/>
    <property type="project" value="UniProtKB-KW"/>
</dbReference>
<dbReference type="RefSeq" id="WP_008219851.1">
    <property type="nucleotide sequence ID" value="NZ_BAFK01000005.1"/>
</dbReference>
<evidence type="ECO:0000256" key="3">
    <source>
        <dbReference type="ARBA" id="ARBA00022705"/>
    </source>
</evidence>
<keyword evidence="5" id="KW-0255">Endonuclease</keyword>
<comment type="caution">
    <text evidence="8">The sequence shown here is derived from an EMBL/GenBank/DDBJ whole genome shotgun (WGS) entry which is preliminary data.</text>
</comment>
<comment type="similarity">
    <text evidence="2">Belongs to the phage GPA family.</text>
</comment>
<dbReference type="EMBL" id="BAFK01000005">
    <property type="protein sequence ID" value="GAB58297.1"/>
    <property type="molecule type" value="Genomic_DNA"/>
</dbReference>
<keyword evidence="6" id="KW-0378">Hydrolase</keyword>
<name>I1DW69_9GAMM</name>
<protein>
    <submittedName>
        <fullName evidence="8">Replication gene A protein</fullName>
    </submittedName>
</protein>
<evidence type="ECO:0000313" key="9">
    <source>
        <dbReference type="Proteomes" id="UP000004374"/>
    </source>
</evidence>
<evidence type="ECO:0000256" key="4">
    <source>
        <dbReference type="ARBA" id="ARBA00022722"/>
    </source>
</evidence>
<dbReference type="Proteomes" id="UP000004374">
    <property type="component" value="Unassembled WGS sequence"/>
</dbReference>
<evidence type="ECO:0000256" key="2">
    <source>
        <dbReference type="ARBA" id="ARBA00009260"/>
    </source>
</evidence>
<comment type="function">
    <text evidence="1">Possible endonuclease which induces a single-strand cut and initiates DNA replication.</text>
</comment>
<evidence type="ECO:0000313" key="8">
    <source>
        <dbReference type="EMBL" id="GAB58297.1"/>
    </source>
</evidence>
<dbReference type="InterPro" id="IPR008766">
    <property type="entry name" value="Replication_gene_A-like"/>
</dbReference>
<gene>
    <name evidence="8" type="ORF">RNAN_1268</name>
</gene>
<keyword evidence="3" id="KW-0235">DNA replication</keyword>
<accession>I1DW69</accession>
<dbReference type="STRING" id="562729.RNAN_1268"/>
<evidence type="ECO:0000256" key="5">
    <source>
        <dbReference type="ARBA" id="ARBA00022759"/>
    </source>
</evidence>
<keyword evidence="4" id="KW-0540">Nuclease</keyword>
<feature type="domain" description="Replication gene A protein-like" evidence="7">
    <location>
        <begin position="206"/>
        <end position="494"/>
    </location>
</feature>
<reference evidence="8 9" key="1">
    <citation type="journal article" date="2012" name="J. Bacteriol.">
        <title>Genome Sequence of the Protease-Producing Bacterium Rheinheimera nanhaiensis E407-8T, Isolated from Deep-Sea Sediment of the South China Sea.</title>
        <authorList>
            <person name="Zhang X.-Y."/>
            <person name="Zhang Y.-J."/>
            <person name="Qin Q.-L."/>
            <person name="Xie B.-B."/>
            <person name="Chen X.-L."/>
            <person name="Zhou B.-C."/>
            <person name="Zhang Y.-Z."/>
        </authorList>
    </citation>
    <scope>NUCLEOTIDE SEQUENCE [LARGE SCALE GENOMIC DNA]</scope>
    <source>
        <strain evidence="8 9">E407-8</strain>
    </source>
</reference>
<evidence type="ECO:0000259" key="7">
    <source>
        <dbReference type="Pfam" id="PF05840"/>
    </source>
</evidence>
<keyword evidence="9" id="KW-1185">Reference proteome</keyword>
<dbReference type="AlphaFoldDB" id="I1DW69"/>
<dbReference type="OrthoDB" id="5568266at2"/>